<dbReference type="PANTHER" id="PTHR11538">
    <property type="entry name" value="PHENYLALANYL-TRNA SYNTHETASE"/>
    <property type="match status" value="1"/>
</dbReference>
<dbReference type="EMBL" id="CP001145">
    <property type="protein sequence ID" value="ACI17140.1"/>
    <property type="molecule type" value="Genomic_DNA"/>
</dbReference>
<dbReference type="NCBIfam" id="TIGR00468">
    <property type="entry name" value="pheS"/>
    <property type="match status" value="1"/>
</dbReference>
<dbReference type="GO" id="GO:0005524">
    <property type="term" value="F:ATP binding"/>
    <property type="evidence" value="ECO:0007669"/>
    <property type="project" value="UniProtKB-UniRule"/>
</dbReference>
<evidence type="ECO:0000256" key="1">
    <source>
        <dbReference type="ARBA" id="ARBA00004496"/>
    </source>
</evidence>
<evidence type="ECO:0000313" key="15">
    <source>
        <dbReference type="EMBL" id="ACI17140.1"/>
    </source>
</evidence>
<dbReference type="STRING" id="309798.COPRO5265_0601"/>
<evidence type="ECO:0000256" key="5">
    <source>
        <dbReference type="ARBA" id="ARBA00022598"/>
    </source>
</evidence>
<comment type="similarity">
    <text evidence="2 13">Belongs to the class-II aminoacyl-tRNA synthetase family. Phe-tRNA synthetase alpha subunit type 1 subfamily.</text>
</comment>
<dbReference type="InterPro" id="IPR045864">
    <property type="entry name" value="aa-tRNA-synth_II/BPL/LPL"/>
</dbReference>
<dbReference type="eggNOG" id="COG0016">
    <property type="taxonomic scope" value="Bacteria"/>
</dbReference>
<dbReference type="Pfam" id="PF02912">
    <property type="entry name" value="Phe_tRNA-synt_N"/>
    <property type="match status" value="1"/>
</dbReference>
<keyword evidence="5 13" id="KW-0436">Ligase</keyword>
<protein>
    <recommendedName>
        <fullName evidence="13">Phenylalanine--tRNA ligase alpha subunit</fullName>
        <ecNumber evidence="13">6.1.1.20</ecNumber>
    </recommendedName>
    <alternativeName>
        <fullName evidence="13">Phenylalanyl-tRNA synthetase alpha subunit</fullName>
        <shortName evidence="13">PheRS</shortName>
    </alternativeName>
</protein>
<evidence type="ECO:0000256" key="6">
    <source>
        <dbReference type="ARBA" id="ARBA00022723"/>
    </source>
</evidence>
<dbReference type="KEGG" id="cpo:COPRO5265_0601"/>
<evidence type="ECO:0000256" key="12">
    <source>
        <dbReference type="ARBA" id="ARBA00049255"/>
    </source>
</evidence>
<reference evidence="15 16" key="2">
    <citation type="journal article" date="2014" name="Genome Announc.">
        <title>Complete Genome Sequence of Coprothermobacter proteolyticus DSM 5265.</title>
        <authorList>
            <person name="Alexiev A."/>
            <person name="Coil D.A."/>
            <person name="Badger J.H."/>
            <person name="Enticknap J."/>
            <person name="Ward N."/>
            <person name="Robb F.T."/>
            <person name="Eisen J.A."/>
        </authorList>
    </citation>
    <scope>NUCLEOTIDE SEQUENCE [LARGE SCALE GENOMIC DNA]</scope>
    <source>
        <strain evidence="16">ATCC 35245 / DSM 5265 / OCM 4 / BT</strain>
    </source>
</reference>
<organism evidence="15 16">
    <name type="scientific">Coprothermobacter proteolyticus (strain ATCC 35245 / DSM 5265 / OCM 4 / BT)</name>
    <dbReference type="NCBI Taxonomy" id="309798"/>
    <lineage>
        <taxon>Bacteria</taxon>
        <taxon>Pseudomonadati</taxon>
        <taxon>Coprothermobacterota</taxon>
        <taxon>Coprothermobacteria</taxon>
        <taxon>Coprothermobacterales</taxon>
        <taxon>Coprothermobacteraceae</taxon>
        <taxon>Coprothermobacter</taxon>
    </lineage>
</organism>
<feature type="domain" description="Aminoacyl-transfer RNA synthetases class-II family profile" evidence="14">
    <location>
        <begin position="121"/>
        <end position="330"/>
    </location>
</feature>
<keyword evidence="6 13" id="KW-0479">Metal-binding</keyword>
<dbReference type="PANTHER" id="PTHR11538:SF41">
    <property type="entry name" value="PHENYLALANINE--TRNA LIGASE, MITOCHONDRIAL"/>
    <property type="match status" value="1"/>
</dbReference>
<evidence type="ECO:0000256" key="3">
    <source>
        <dbReference type="ARBA" id="ARBA00011209"/>
    </source>
</evidence>
<dbReference type="GO" id="GO:0000287">
    <property type="term" value="F:magnesium ion binding"/>
    <property type="evidence" value="ECO:0007669"/>
    <property type="project" value="UniProtKB-UniRule"/>
</dbReference>
<dbReference type="GO" id="GO:0000049">
    <property type="term" value="F:tRNA binding"/>
    <property type="evidence" value="ECO:0007669"/>
    <property type="project" value="InterPro"/>
</dbReference>
<dbReference type="InterPro" id="IPR022911">
    <property type="entry name" value="Phe_tRNA_ligase_alpha1_bac"/>
</dbReference>
<keyword evidence="9 13" id="KW-0460">Magnesium</keyword>
<evidence type="ECO:0000256" key="13">
    <source>
        <dbReference type="HAMAP-Rule" id="MF_00281"/>
    </source>
</evidence>
<dbReference type="PROSITE" id="PS50862">
    <property type="entry name" value="AA_TRNA_LIGASE_II"/>
    <property type="match status" value="1"/>
</dbReference>
<evidence type="ECO:0000256" key="10">
    <source>
        <dbReference type="ARBA" id="ARBA00022917"/>
    </source>
</evidence>
<dbReference type="Gene3D" id="3.30.930.10">
    <property type="entry name" value="Bira Bifunctional Protein, Domain 2"/>
    <property type="match status" value="1"/>
</dbReference>
<evidence type="ECO:0000256" key="2">
    <source>
        <dbReference type="ARBA" id="ARBA00010207"/>
    </source>
</evidence>
<evidence type="ECO:0000256" key="8">
    <source>
        <dbReference type="ARBA" id="ARBA00022840"/>
    </source>
</evidence>
<proteinExistence type="inferred from homology"/>
<dbReference type="InterPro" id="IPR002319">
    <property type="entry name" value="Phenylalanyl-tRNA_Synthase"/>
</dbReference>
<dbReference type="GO" id="GO:0004826">
    <property type="term" value="F:phenylalanine-tRNA ligase activity"/>
    <property type="evidence" value="ECO:0007669"/>
    <property type="project" value="UniProtKB-UniRule"/>
</dbReference>
<dbReference type="AlphaFoldDB" id="B5Y859"/>
<reference evidence="16" key="1">
    <citation type="submission" date="2008-08" db="EMBL/GenBank/DDBJ databases">
        <title>The complete genome sequence of Coprothermobacter proteolyticus strain ATCC 5245 / DSM 5265 / BT.</title>
        <authorList>
            <person name="Dodson R.J."/>
            <person name="Durkin A.S."/>
            <person name="Wu M."/>
            <person name="Eisen J."/>
            <person name="Sutton G."/>
        </authorList>
    </citation>
    <scope>NUCLEOTIDE SEQUENCE [LARGE SCALE GENOMIC DNA]</scope>
    <source>
        <strain evidence="16">ATCC 35245 / DSM 5265 / OCM 4 / BT</strain>
    </source>
</reference>
<feature type="binding site" evidence="13">
    <location>
        <position position="254"/>
    </location>
    <ligand>
        <name>Mg(2+)</name>
        <dbReference type="ChEBI" id="CHEBI:18420"/>
        <note>shared with beta subunit</note>
    </ligand>
</feature>
<dbReference type="GO" id="GO:0006432">
    <property type="term" value="P:phenylalanyl-tRNA aminoacylation"/>
    <property type="evidence" value="ECO:0007669"/>
    <property type="project" value="UniProtKB-UniRule"/>
</dbReference>
<dbReference type="EC" id="6.1.1.20" evidence="13"/>
<keyword evidence="11 13" id="KW-0030">Aminoacyl-tRNA synthetase</keyword>
<keyword evidence="16" id="KW-1185">Reference proteome</keyword>
<dbReference type="InterPro" id="IPR010978">
    <property type="entry name" value="tRNA-bd_arm"/>
</dbReference>
<name>B5Y859_COPPD</name>
<keyword evidence="8 13" id="KW-0067">ATP-binding</keyword>
<dbReference type="InterPro" id="IPR006195">
    <property type="entry name" value="aa-tRNA-synth_II"/>
</dbReference>
<gene>
    <name evidence="13 15" type="primary">pheS</name>
    <name evidence="15" type="ordered locus">COPRO5265_0601</name>
</gene>
<comment type="subcellular location">
    <subcellularLocation>
        <location evidence="1 13">Cytoplasm</location>
    </subcellularLocation>
</comment>
<comment type="cofactor">
    <cofactor evidence="13">
        <name>Mg(2+)</name>
        <dbReference type="ChEBI" id="CHEBI:18420"/>
    </cofactor>
    <text evidence="13">Binds 2 magnesium ions per tetramer.</text>
</comment>
<evidence type="ECO:0000256" key="4">
    <source>
        <dbReference type="ARBA" id="ARBA00022490"/>
    </source>
</evidence>
<dbReference type="RefSeq" id="WP_012543792.1">
    <property type="nucleotide sequence ID" value="NC_011295.1"/>
</dbReference>
<keyword evidence="7 13" id="KW-0547">Nucleotide-binding</keyword>
<evidence type="ECO:0000256" key="9">
    <source>
        <dbReference type="ARBA" id="ARBA00022842"/>
    </source>
</evidence>
<accession>B5Y859</accession>
<dbReference type="HAMAP" id="MF_00281">
    <property type="entry name" value="Phe_tRNA_synth_alpha1"/>
    <property type="match status" value="1"/>
</dbReference>
<dbReference type="InterPro" id="IPR004529">
    <property type="entry name" value="Phe-tRNA-synth_IIc_asu"/>
</dbReference>
<keyword evidence="4 13" id="KW-0963">Cytoplasm</keyword>
<dbReference type="CDD" id="cd00496">
    <property type="entry name" value="PheRS_alpha_core"/>
    <property type="match status" value="1"/>
</dbReference>
<comment type="catalytic activity">
    <reaction evidence="12 13">
        <text>tRNA(Phe) + L-phenylalanine + ATP = L-phenylalanyl-tRNA(Phe) + AMP + diphosphate + H(+)</text>
        <dbReference type="Rhea" id="RHEA:19413"/>
        <dbReference type="Rhea" id="RHEA-COMP:9668"/>
        <dbReference type="Rhea" id="RHEA-COMP:9699"/>
        <dbReference type="ChEBI" id="CHEBI:15378"/>
        <dbReference type="ChEBI" id="CHEBI:30616"/>
        <dbReference type="ChEBI" id="CHEBI:33019"/>
        <dbReference type="ChEBI" id="CHEBI:58095"/>
        <dbReference type="ChEBI" id="CHEBI:78442"/>
        <dbReference type="ChEBI" id="CHEBI:78531"/>
        <dbReference type="ChEBI" id="CHEBI:456215"/>
        <dbReference type="EC" id="6.1.1.20"/>
    </reaction>
</comment>
<comment type="subunit">
    <text evidence="3 13">Tetramer of two alpha and two beta subunits.</text>
</comment>
<evidence type="ECO:0000256" key="11">
    <source>
        <dbReference type="ARBA" id="ARBA00023146"/>
    </source>
</evidence>
<dbReference type="SUPFAM" id="SSF55681">
    <property type="entry name" value="Class II aaRS and biotin synthetases"/>
    <property type="match status" value="1"/>
</dbReference>
<keyword evidence="10 13" id="KW-0648">Protein biosynthesis</keyword>
<dbReference type="HOGENOM" id="CLU_025086_0_1_9"/>
<dbReference type="GO" id="GO:0005737">
    <property type="term" value="C:cytoplasm"/>
    <property type="evidence" value="ECO:0007669"/>
    <property type="project" value="UniProtKB-SubCell"/>
</dbReference>
<dbReference type="InterPro" id="IPR004188">
    <property type="entry name" value="Phe-tRNA_ligase_II_N"/>
</dbReference>
<dbReference type="OrthoDB" id="9800719at2"/>
<dbReference type="Pfam" id="PF01409">
    <property type="entry name" value="tRNA-synt_2d"/>
    <property type="match status" value="1"/>
</dbReference>
<dbReference type="SUPFAM" id="SSF46589">
    <property type="entry name" value="tRNA-binding arm"/>
    <property type="match status" value="1"/>
</dbReference>
<evidence type="ECO:0000256" key="7">
    <source>
        <dbReference type="ARBA" id="ARBA00022741"/>
    </source>
</evidence>
<sequence>MMKEVEEVEQVARDFESDLQELPPDQLKIKYLSRKGLVSKLLEKIPTLPPEQRRDFGKYVNDLKRHIEEQIKQKEEQLLSIGSKHLAQEPLFLNDLTLEGKRPPLGNVHVLFKARDELLSIFKFMGFSFFDGPELETDFYNFEALNFPPYHPARDMQDTLVVGDRVLRTHSSAMQVRAMEAWGVPIKVILPGRVYRREEVSARKYPVFYQFDCLAVGENIGVGHLKWTLETFLSAYFEKNVTVRFRPSYFPFVEPGNEVDVKCVFCDGQGCSVCGGTGWLEILGAGLVHPRVLEYAGVDPNRYSGFAFGVGVDRMAMLKYGINDIRLLYEGDVSFLRSL</sequence>
<dbReference type="Proteomes" id="UP000001732">
    <property type="component" value="Chromosome"/>
</dbReference>
<evidence type="ECO:0000259" key="14">
    <source>
        <dbReference type="PROSITE" id="PS50862"/>
    </source>
</evidence>
<evidence type="ECO:0000313" key="16">
    <source>
        <dbReference type="Proteomes" id="UP000001732"/>
    </source>
</evidence>